<dbReference type="EMBL" id="CP015839">
    <property type="protein sequence ID" value="ANG63118.1"/>
    <property type="molecule type" value="Genomic_DNA"/>
</dbReference>
<dbReference type="InterPro" id="IPR033881">
    <property type="entry name" value="vWA_BatA_type"/>
</dbReference>
<sequence>MLSLDWPWLLLLAPLPWLIYRFARPVRHQQAALQVPFFDQLQRSDGANSARIPGSLRLRLALLSLIWLALLLSAARPQWLGDPLPVAPSGRDLLLAVDISGSMGTQDMPQDGQLLDRLTVVKQVLAQFVERRQGDRLGLILFGTRAYIQVPLTFDSQALVQLLDESRIGFAGEKTAIGDAIGLAIKRLTDRAQQSRVLILLTDGANTAGQVQPLEAAQVAAKEGIRIHTLGIGADEMLVQSFFGTRRVNPSADLDERLLTQVAETTGGQYFRARDPEQLAQVYAELDRLEPSQQEEQLVRPQQALFHWPLGLALALSLLWALQRLRQSKTASVREAQS</sequence>
<name>A0A1A9EZQ5_9GAMM</name>
<evidence type="ECO:0000259" key="1">
    <source>
        <dbReference type="PROSITE" id="PS50234"/>
    </source>
</evidence>
<accession>A0A1A9EZQ5</accession>
<dbReference type="RefSeq" id="WP_067382502.1">
    <property type="nucleotide sequence ID" value="NZ_CP015839.1"/>
</dbReference>
<feature type="domain" description="VWFA" evidence="1">
    <location>
        <begin position="92"/>
        <end position="286"/>
    </location>
</feature>
<keyword evidence="3" id="KW-1185">Reference proteome</keyword>
<dbReference type="KEGG" id="mars:A8C75_11975"/>
<dbReference type="Proteomes" id="UP000078070">
    <property type="component" value="Chromosome"/>
</dbReference>
<dbReference type="InterPro" id="IPR002035">
    <property type="entry name" value="VWF_A"/>
</dbReference>
<dbReference type="PANTHER" id="PTHR22550">
    <property type="entry name" value="SPORE GERMINATION PROTEIN"/>
    <property type="match status" value="1"/>
</dbReference>
<proteinExistence type="predicted"/>
<reference evidence="2 3" key="2">
    <citation type="journal article" date="2018" name="Int. J. Syst. Evol. Microbiol.">
        <title>Marinobacterium aestuarii sp. nov., a benzene-degrading marine bacterium isolated from estuary sediment.</title>
        <authorList>
            <person name="Bae S.S."/>
            <person name="Jung J."/>
            <person name="Chung D."/>
            <person name="Baek K."/>
        </authorList>
    </citation>
    <scope>NUCLEOTIDE SEQUENCE [LARGE SCALE GENOMIC DNA]</scope>
    <source>
        <strain evidence="2 3">ST58-10</strain>
    </source>
</reference>
<dbReference type="InterPro" id="IPR036465">
    <property type="entry name" value="vWFA_dom_sf"/>
</dbReference>
<reference evidence="3" key="1">
    <citation type="submission" date="2016-05" db="EMBL/GenBank/DDBJ databases">
        <authorList>
            <person name="Baek K."/>
            <person name="Yang S.-J."/>
        </authorList>
    </citation>
    <scope>NUCLEOTIDE SEQUENCE [LARGE SCALE GENOMIC DNA]</scope>
    <source>
        <strain evidence="3">ST58-10</strain>
    </source>
</reference>
<protein>
    <submittedName>
        <fullName evidence="2">BatB protein</fullName>
    </submittedName>
</protein>
<gene>
    <name evidence="2" type="ORF">A8C75_11975</name>
</gene>
<dbReference type="SUPFAM" id="SSF53300">
    <property type="entry name" value="vWA-like"/>
    <property type="match status" value="1"/>
</dbReference>
<dbReference type="STRING" id="1821621.A8C75_11975"/>
<evidence type="ECO:0000313" key="2">
    <source>
        <dbReference type="EMBL" id="ANG63118.1"/>
    </source>
</evidence>
<dbReference type="InterPro" id="IPR050768">
    <property type="entry name" value="UPF0353/GerABKA_families"/>
</dbReference>
<dbReference type="PANTHER" id="PTHR22550:SF18">
    <property type="entry name" value="VWFA DOMAIN-CONTAINING PROTEIN"/>
    <property type="match status" value="1"/>
</dbReference>
<dbReference type="CDD" id="cd01467">
    <property type="entry name" value="vWA_BatA_type"/>
    <property type="match status" value="1"/>
</dbReference>
<dbReference type="OrthoDB" id="6206554at2"/>
<dbReference type="Pfam" id="PF00092">
    <property type="entry name" value="VWA"/>
    <property type="match status" value="1"/>
</dbReference>
<organism evidence="2 3">
    <name type="scientific">Marinobacterium aestuarii</name>
    <dbReference type="NCBI Taxonomy" id="1821621"/>
    <lineage>
        <taxon>Bacteria</taxon>
        <taxon>Pseudomonadati</taxon>
        <taxon>Pseudomonadota</taxon>
        <taxon>Gammaproteobacteria</taxon>
        <taxon>Oceanospirillales</taxon>
        <taxon>Oceanospirillaceae</taxon>
        <taxon>Marinobacterium</taxon>
    </lineage>
</organism>
<dbReference type="PROSITE" id="PS50234">
    <property type="entry name" value="VWFA"/>
    <property type="match status" value="1"/>
</dbReference>
<dbReference type="AlphaFoldDB" id="A0A1A9EZQ5"/>
<dbReference type="Gene3D" id="3.40.50.410">
    <property type="entry name" value="von Willebrand factor, type A domain"/>
    <property type="match status" value="1"/>
</dbReference>
<dbReference type="SMART" id="SM00327">
    <property type="entry name" value="VWA"/>
    <property type="match status" value="1"/>
</dbReference>
<evidence type="ECO:0000313" key="3">
    <source>
        <dbReference type="Proteomes" id="UP000078070"/>
    </source>
</evidence>